<keyword evidence="3" id="KW-1185">Reference proteome</keyword>
<dbReference type="EMBL" id="NIDF01000225">
    <property type="protein sequence ID" value="TYJ51517.1"/>
    <property type="molecule type" value="Genomic_DNA"/>
</dbReference>
<feature type="region of interest" description="Disordered" evidence="1">
    <location>
        <begin position="1"/>
        <end position="30"/>
    </location>
</feature>
<evidence type="ECO:0000313" key="2">
    <source>
        <dbReference type="EMBL" id="TYJ51517.1"/>
    </source>
</evidence>
<comment type="caution">
    <text evidence="2">The sequence shown here is derived from an EMBL/GenBank/DDBJ whole genome shotgun (WGS) entry which is preliminary data.</text>
</comment>
<organism evidence="2 3">
    <name type="scientific">Cryptococcus floricola</name>
    <dbReference type="NCBI Taxonomy" id="2591691"/>
    <lineage>
        <taxon>Eukaryota</taxon>
        <taxon>Fungi</taxon>
        <taxon>Dikarya</taxon>
        <taxon>Basidiomycota</taxon>
        <taxon>Agaricomycotina</taxon>
        <taxon>Tremellomycetes</taxon>
        <taxon>Tremellales</taxon>
        <taxon>Cryptococcaceae</taxon>
        <taxon>Cryptococcus</taxon>
    </lineage>
</organism>
<evidence type="ECO:0000313" key="3">
    <source>
        <dbReference type="Proteomes" id="UP000322245"/>
    </source>
</evidence>
<feature type="compositionally biased region" description="Polar residues" evidence="1">
    <location>
        <begin position="368"/>
        <end position="379"/>
    </location>
</feature>
<reference evidence="2 3" key="1">
    <citation type="submission" date="2017-05" db="EMBL/GenBank/DDBJ databases">
        <title>The Genome Sequence of Tsuchiyaea wingfieldii DSM 27421.</title>
        <authorList>
            <person name="Cuomo C."/>
            <person name="Passer A."/>
            <person name="Billmyre B."/>
            <person name="Heitman J."/>
        </authorList>
    </citation>
    <scope>NUCLEOTIDE SEQUENCE [LARGE SCALE GENOMIC DNA]</scope>
    <source>
        <strain evidence="2 3">DSM 27421</strain>
    </source>
</reference>
<feature type="compositionally biased region" description="Basic and acidic residues" evidence="1">
    <location>
        <begin position="322"/>
        <end position="341"/>
    </location>
</feature>
<evidence type="ECO:0008006" key="4">
    <source>
        <dbReference type="Google" id="ProtNLM"/>
    </source>
</evidence>
<feature type="non-terminal residue" evidence="2">
    <location>
        <position position="465"/>
    </location>
</feature>
<dbReference type="Proteomes" id="UP000322245">
    <property type="component" value="Unassembled WGS sequence"/>
</dbReference>
<gene>
    <name evidence="2" type="ORF">B9479_007901</name>
</gene>
<name>A0A5D3AIX5_9TREE</name>
<proteinExistence type="predicted"/>
<sequence length="465" mass="53028">MSFATDPKTSYSSLLSEDSSQSQSKKATEHNLPLDLDSAILERDLSAYIPRNCENPTPPEWPKGLVEAECYQQIAKFMNSVLSVAREAHNRSGKSVEYCALDFLYTKQFRWIAYDKHLMSDKDSDKELKPNMVGCKLNDLSLFDDRKQELVRHPQHPDKSARVQAAHLITFGEVEKKQSIYQAVLQASTYGRATFGSQPNRCGVRFVVISLNDTKVQAAIGEMDMTGIYLTHVHNLKDDYEYTRFWRLLAGMYCSPIDDAGCNRRIRFYSNEAGKMVLEKWSYPQKLWRCIEKHLCYRNNYWSRTTRVSALRSAESRKITEYESARQASLEEAKKRKKEEDTIPQPTKRRKSGQSSMSVGRRVKATHEPSQPQAASEQGSGVAVSSPLFNHENIQLLDAPPMTVVVQSNTVTEHKVETDIYNPITRHNDPERQVYQFLEGVLSSDQSMIGIARYASRRTGCPTRA</sequence>
<accession>A0A5D3AIX5</accession>
<evidence type="ECO:0000256" key="1">
    <source>
        <dbReference type="SAM" id="MobiDB-lite"/>
    </source>
</evidence>
<feature type="compositionally biased region" description="Low complexity" evidence="1">
    <location>
        <begin position="10"/>
        <end position="24"/>
    </location>
</feature>
<feature type="region of interest" description="Disordered" evidence="1">
    <location>
        <begin position="322"/>
        <end position="382"/>
    </location>
</feature>
<protein>
    <recommendedName>
        <fullName evidence="4">Fungal-type protein kinase domain-containing protein</fullName>
    </recommendedName>
</protein>
<dbReference type="AlphaFoldDB" id="A0A5D3AIX5"/>